<comment type="pathway">
    <text evidence="2 8">Amino-acid biosynthesis; L-histidine biosynthesis; L-histidine from 5-phospho-alpha-D-ribose 1-diphosphate: step 7/9.</text>
</comment>
<evidence type="ECO:0000256" key="5">
    <source>
        <dbReference type="ARBA" id="ARBA00022679"/>
    </source>
</evidence>
<reference evidence="10 11" key="1">
    <citation type="journal article" date="2009" name="PLoS ONE">
        <title>Genome analysis of the anaerobic thermohalophilic bacterium Halothermothrix orenii.</title>
        <authorList>
            <person name="Mavromatis K."/>
            <person name="Ivanova N."/>
            <person name="Anderson I."/>
            <person name="Lykidis A."/>
            <person name="Hooper S.D."/>
            <person name="Sun H."/>
            <person name="Kunin V."/>
            <person name="Lapidus A."/>
            <person name="Hugenholtz P."/>
            <person name="Patel B."/>
            <person name="Kyrpides N.C."/>
        </authorList>
    </citation>
    <scope>NUCLEOTIDE SEQUENCE [LARGE SCALE GENOMIC DNA]</scope>
    <source>
        <strain evidence="11">H 168 / OCM 544 / DSM 9562</strain>
    </source>
</reference>
<dbReference type="InterPro" id="IPR015424">
    <property type="entry name" value="PyrdxlP-dep_Trfase"/>
</dbReference>
<comment type="subunit">
    <text evidence="3 8">Homodimer.</text>
</comment>
<keyword evidence="8" id="KW-0368">Histidine biosynthesis</keyword>
<evidence type="ECO:0000256" key="2">
    <source>
        <dbReference type="ARBA" id="ARBA00005011"/>
    </source>
</evidence>
<keyword evidence="5 8" id="KW-0808">Transferase</keyword>
<evidence type="ECO:0000256" key="1">
    <source>
        <dbReference type="ARBA" id="ARBA00001933"/>
    </source>
</evidence>
<evidence type="ECO:0000313" key="11">
    <source>
        <dbReference type="Proteomes" id="UP000000719"/>
    </source>
</evidence>
<dbReference type="NCBIfam" id="TIGR01141">
    <property type="entry name" value="hisC"/>
    <property type="match status" value="1"/>
</dbReference>
<evidence type="ECO:0000256" key="7">
    <source>
        <dbReference type="ARBA" id="ARBA00047481"/>
    </source>
</evidence>
<protein>
    <recommendedName>
        <fullName evidence="8">Histidinol-phosphate aminotransferase</fullName>
        <ecNumber evidence="8">2.6.1.9</ecNumber>
    </recommendedName>
    <alternativeName>
        <fullName evidence="8">Imidazole acetol-phosphate transaminase</fullName>
    </alternativeName>
</protein>
<dbReference type="HAMAP" id="MF_01023">
    <property type="entry name" value="HisC_aminotrans_2"/>
    <property type="match status" value="1"/>
</dbReference>
<feature type="modified residue" description="N6-(pyridoxal phosphate)lysine" evidence="8">
    <location>
        <position position="210"/>
    </location>
</feature>
<comment type="cofactor">
    <cofactor evidence="1 8">
        <name>pyridoxal 5'-phosphate</name>
        <dbReference type="ChEBI" id="CHEBI:597326"/>
    </cofactor>
</comment>
<dbReference type="GO" id="GO:0030170">
    <property type="term" value="F:pyridoxal phosphate binding"/>
    <property type="evidence" value="ECO:0007669"/>
    <property type="project" value="InterPro"/>
</dbReference>
<keyword evidence="4 8" id="KW-0032">Aminotransferase</keyword>
<name>B8D0X8_HALOH</name>
<dbReference type="Proteomes" id="UP000000719">
    <property type="component" value="Chromosome"/>
</dbReference>
<evidence type="ECO:0000259" key="9">
    <source>
        <dbReference type="Pfam" id="PF00155"/>
    </source>
</evidence>
<dbReference type="Gene3D" id="3.90.1150.10">
    <property type="entry name" value="Aspartate Aminotransferase, domain 1"/>
    <property type="match status" value="1"/>
</dbReference>
<dbReference type="KEGG" id="hor:Hore_01850"/>
<dbReference type="STRING" id="373903.Hore_01850"/>
<dbReference type="PANTHER" id="PTHR43643:SF3">
    <property type="entry name" value="HISTIDINOL-PHOSPHATE AMINOTRANSFERASE"/>
    <property type="match status" value="1"/>
</dbReference>
<dbReference type="OrthoDB" id="9813612at2"/>
<accession>B8D0X8</accession>
<dbReference type="HOGENOM" id="CLU_017584_3_0_9"/>
<dbReference type="InterPro" id="IPR050106">
    <property type="entry name" value="HistidinolP_aminotransfase"/>
</dbReference>
<dbReference type="CDD" id="cd00609">
    <property type="entry name" value="AAT_like"/>
    <property type="match status" value="1"/>
</dbReference>
<feature type="domain" description="Aminotransferase class I/classII large" evidence="9">
    <location>
        <begin position="25"/>
        <end position="347"/>
    </location>
</feature>
<organism evidence="10 11">
    <name type="scientific">Halothermothrix orenii (strain H 168 / OCM 544 / DSM 9562)</name>
    <dbReference type="NCBI Taxonomy" id="373903"/>
    <lineage>
        <taxon>Bacteria</taxon>
        <taxon>Bacillati</taxon>
        <taxon>Bacillota</taxon>
        <taxon>Clostridia</taxon>
        <taxon>Halanaerobiales</taxon>
        <taxon>Halothermotrichaceae</taxon>
        <taxon>Halothermothrix</taxon>
    </lineage>
</organism>
<keyword evidence="11" id="KW-1185">Reference proteome</keyword>
<dbReference type="PROSITE" id="PS00599">
    <property type="entry name" value="AA_TRANSFER_CLASS_2"/>
    <property type="match status" value="1"/>
</dbReference>
<proteinExistence type="inferred from homology"/>
<evidence type="ECO:0000256" key="3">
    <source>
        <dbReference type="ARBA" id="ARBA00011738"/>
    </source>
</evidence>
<dbReference type="UniPathway" id="UPA00031">
    <property type="reaction ID" value="UER00012"/>
</dbReference>
<dbReference type="RefSeq" id="WP_012635145.1">
    <property type="nucleotide sequence ID" value="NC_011899.1"/>
</dbReference>
<dbReference type="SUPFAM" id="SSF53383">
    <property type="entry name" value="PLP-dependent transferases"/>
    <property type="match status" value="1"/>
</dbReference>
<sequence>MSKYWSNTIKDIEPYVPGEQPKDKTYIKLNTNENPYPPSPRVIKAIKENTNNNLRLYPDPGCDNLKEAIASYYNLDRDQVFVGNGSDEVLAFSFMAFFDRERPLLFPTITYSFYPVYCRLLNIEYRQVPLQDDFTLNVEEFYRENHGIIFPNPNAPTGIYLPLSKVEKIVAYNIDKVVIIDEAYIDFGGKSAVSLIDKYPNLLIVQTFSKSRSLAGLRIGFAMGNKKLIEGLNRVKNSINSYTLDTLAMIAAREAIKDDKYFEETRLKIIKTRDRVAKNLRKIGFKVLDSRANFIFISHQSYPACDLFNELKDKGILVRYFNQPGISNYLRVSVGTEREMDVFIKTIEEIISG</sequence>
<dbReference type="eggNOG" id="COG0079">
    <property type="taxonomic scope" value="Bacteria"/>
</dbReference>
<comment type="catalytic activity">
    <reaction evidence="7 8">
        <text>L-histidinol phosphate + 2-oxoglutarate = 3-(imidazol-4-yl)-2-oxopropyl phosphate + L-glutamate</text>
        <dbReference type="Rhea" id="RHEA:23744"/>
        <dbReference type="ChEBI" id="CHEBI:16810"/>
        <dbReference type="ChEBI" id="CHEBI:29985"/>
        <dbReference type="ChEBI" id="CHEBI:57766"/>
        <dbReference type="ChEBI" id="CHEBI:57980"/>
        <dbReference type="EC" id="2.6.1.9"/>
    </reaction>
</comment>
<dbReference type="GO" id="GO:0000105">
    <property type="term" value="P:L-histidine biosynthetic process"/>
    <property type="evidence" value="ECO:0007669"/>
    <property type="project" value="UniProtKB-UniRule"/>
</dbReference>
<evidence type="ECO:0000313" key="10">
    <source>
        <dbReference type="EMBL" id="ACL68947.1"/>
    </source>
</evidence>
<dbReference type="PANTHER" id="PTHR43643">
    <property type="entry name" value="HISTIDINOL-PHOSPHATE AMINOTRANSFERASE 2"/>
    <property type="match status" value="1"/>
</dbReference>
<dbReference type="Pfam" id="PF00155">
    <property type="entry name" value="Aminotran_1_2"/>
    <property type="match status" value="1"/>
</dbReference>
<evidence type="ECO:0000256" key="8">
    <source>
        <dbReference type="HAMAP-Rule" id="MF_01023"/>
    </source>
</evidence>
<dbReference type="InterPro" id="IPR005861">
    <property type="entry name" value="HisP_aminotrans"/>
</dbReference>
<dbReference type="InterPro" id="IPR015422">
    <property type="entry name" value="PyrdxlP-dep_Trfase_small"/>
</dbReference>
<dbReference type="AlphaFoldDB" id="B8D0X8"/>
<dbReference type="InterPro" id="IPR015421">
    <property type="entry name" value="PyrdxlP-dep_Trfase_major"/>
</dbReference>
<dbReference type="EC" id="2.6.1.9" evidence="8"/>
<keyword evidence="6 8" id="KW-0663">Pyridoxal phosphate</keyword>
<gene>
    <name evidence="8" type="primary">hisC</name>
    <name evidence="10" type="ordered locus">Hore_01850</name>
</gene>
<dbReference type="InterPro" id="IPR001917">
    <property type="entry name" value="Aminotrans_II_pyridoxalP_BS"/>
</dbReference>
<evidence type="ECO:0000256" key="4">
    <source>
        <dbReference type="ARBA" id="ARBA00022576"/>
    </source>
</evidence>
<dbReference type="InterPro" id="IPR004839">
    <property type="entry name" value="Aminotransferase_I/II_large"/>
</dbReference>
<comment type="similarity">
    <text evidence="8">Belongs to the class-II pyridoxal-phosphate-dependent aminotransferase family. Histidinol-phosphate aminotransferase subfamily.</text>
</comment>
<keyword evidence="8" id="KW-0028">Amino-acid biosynthesis</keyword>
<evidence type="ECO:0000256" key="6">
    <source>
        <dbReference type="ARBA" id="ARBA00022898"/>
    </source>
</evidence>
<dbReference type="Gene3D" id="3.40.640.10">
    <property type="entry name" value="Type I PLP-dependent aspartate aminotransferase-like (Major domain)"/>
    <property type="match status" value="1"/>
</dbReference>
<dbReference type="GO" id="GO:0004400">
    <property type="term" value="F:histidinol-phosphate transaminase activity"/>
    <property type="evidence" value="ECO:0007669"/>
    <property type="project" value="UniProtKB-UniRule"/>
</dbReference>
<dbReference type="EMBL" id="CP001098">
    <property type="protein sequence ID" value="ACL68947.1"/>
    <property type="molecule type" value="Genomic_DNA"/>
</dbReference>